<proteinExistence type="predicted"/>
<sequence length="141" mass="16414">MSISFEVVSEDSLYIAKEMVTSNHEHWENTSGELAEPLSNIGNGKSLFLKLDETYIGLVKYVKDNESVMVKLLLIHPDYQGYGFGTQAFFALEQRWKSEGVQSLRVQEQKNQSRVNKFWEHVGFRIDDMMKDERVYVKKDL</sequence>
<dbReference type="SUPFAM" id="SSF55729">
    <property type="entry name" value="Acyl-CoA N-acyltransferases (Nat)"/>
    <property type="match status" value="1"/>
</dbReference>
<comment type="caution">
    <text evidence="2">The sequence shown here is derived from an EMBL/GenBank/DDBJ whole genome shotgun (WGS) entry which is preliminary data.</text>
</comment>
<evidence type="ECO:0000259" key="1">
    <source>
        <dbReference type="PROSITE" id="PS51186"/>
    </source>
</evidence>
<dbReference type="Pfam" id="PF00583">
    <property type="entry name" value="Acetyltransf_1"/>
    <property type="match status" value="1"/>
</dbReference>
<protein>
    <submittedName>
        <fullName evidence="2">GNAT family N-acetyltransferase</fullName>
    </submittedName>
</protein>
<evidence type="ECO:0000313" key="3">
    <source>
        <dbReference type="Proteomes" id="UP001312865"/>
    </source>
</evidence>
<evidence type="ECO:0000313" key="2">
    <source>
        <dbReference type="EMBL" id="MEI5908433.1"/>
    </source>
</evidence>
<dbReference type="EMBL" id="JBBAXC010000013">
    <property type="protein sequence ID" value="MEI5908433.1"/>
    <property type="molecule type" value="Genomic_DNA"/>
</dbReference>
<accession>A0ABU8HGD4</accession>
<feature type="domain" description="N-acetyltransferase" evidence="1">
    <location>
        <begin position="3"/>
        <end position="141"/>
    </location>
</feature>
<dbReference type="InterPro" id="IPR016181">
    <property type="entry name" value="Acyl_CoA_acyltransferase"/>
</dbReference>
<dbReference type="InterPro" id="IPR000182">
    <property type="entry name" value="GNAT_dom"/>
</dbReference>
<gene>
    <name evidence="2" type="ORF">WAK64_15390</name>
</gene>
<dbReference type="Proteomes" id="UP001312865">
    <property type="component" value="Unassembled WGS sequence"/>
</dbReference>
<name>A0ABU8HGD4_9BACI</name>
<dbReference type="RefSeq" id="WP_336587884.1">
    <property type="nucleotide sequence ID" value="NZ_JBBAXC010000013.1"/>
</dbReference>
<keyword evidence="3" id="KW-1185">Reference proteome</keyword>
<dbReference type="CDD" id="cd04301">
    <property type="entry name" value="NAT_SF"/>
    <property type="match status" value="1"/>
</dbReference>
<dbReference type="PROSITE" id="PS51186">
    <property type="entry name" value="GNAT"/>
    <property type="match status" value="1"/>
</dbReference>
<organism evidence="2 3">
    <name type="scientific">Bacillus spongiae</name>
    <dbReference type="NCBI Taxonomy" id="2683610"/>
    <lineage>
        <taxon>Bacteria</taxon>
        <taxon>Bacillati</taxon>
        <taxon>Bacillota</taxon>
        <taxon>Bacilli</taxon>
        <taxon>Bacillales</taxon>
        <taxon>Bacillaceae</taxon>
        <taxon>Bacillus</taxon>
    </lineage>
</organism>
<dbReference type="Gene3D" id="3.40.630.30">
    <property type="match status" value="1"/>
</dbReference>
<reference evidence="2 3" key="1">
    <citation type="journal article" date="2018" name="J. Microbiol.">
        <title>Bacillus spongiae sp. nov., isolated from sponge of Jeju Island.</title>
        <authorList>
            <person name="Lee G.E."/>
            <person name="Im W.T."/>
            <person name="Park J.S."/>
        </authorList>
    </citation>
    <scope>NUCLEOTIDE SEQUENCE [LARGE SCALE GENOMIC DNA]</scope>
    <source>
        <strain evidence="2 3">135PIL107-10</strain>
    </source>
</reference>